<dbReference type="SUPFAM" id="SSF52266">
    <property type="entry name" value="SGNH hydrolase"/>
    <property type="match status" value="1"/>
</dbReference>
<dbReference type="EMBL" id="BDSP01000081">
    <property type="protein sequence ID" value="GAX14642.1"/>
    <property type="molecule type" value="Genomic_DNA"/>
</dbReference>
<accession>A0A1Z5JLB4</accession>
<dbReference type="InterPro" id="IPR036514">
    <property type="entry name" value="SGNH_hydro_sf"/>
</dbReference>
<proteinExistence type="predicted"/>
<dbReference type="AlphaFoldDB" id="A0A1Z5JLB4"/>
<dbReference type="InterPro" id="IPR037460">
    <property type="entry name" value="SEST-like"/>
</dbReference>
<dbReference type="Gene3D" id="3.40.50.1110">
    <property type="entry name" value="SGNH hydrolase"/>
    <property type="match status" value="1"/>
</dbReference>
<dbReference type="Proteomes" id="UP000198406">
    <property type="component" value="Unassembled WGS sequence"/>
</dbReference>
<sequence length="280" mass="30995">MLGRSNTAWVIVFGLLSCSRAAMVITLGDSYAAGDGAHAWQKHYDDPYCYVEDDTNPGGKYASTRGLKHIVAACSGDLINETVAQWDDLQLRYADEATDLWEGSVIIVTTGGNSLKSIRGDDFVAGLIRCLAVPRCYEDAENQVANYDAVQTELELFYSQLAIQANGATVRVIGYPKVFNSNRFRCSIPGITVREADFFDNIVIGMNDRIIAAIDAVKSIFSDFDVRFVDVTKYYTNGACSPLKSRQVRNLNVRFPRSSFHPTQNGYEKSYEALLDTMIG</sequence>
<dbReference type="GO" id="GO:0006629">
    <property type="term" value="P:lipid metabolic process"/>
    <property type="evidence" value="ECO:0007669"/>
    <property type="project" value="TreeGrafter"/>
</dbReference>
<dbReference type="PANTHER" id="PTHR37981:SF1">
    <property type="entry name" value="SGNH HYDROLASE-TYPE ESTERASE DOMAIN-CONTAINING PROTEIN"/>
    <property type="match status" value="1"/>
</dbReference>
<feature type="signal peptide" evidence="1">
    <location>
        <begin position="1"/>
        <end position="21"/>
    </location>
</feature>
<dbReference type="PANTHER" id="PTHR37981">
    <property type="entry name" value="LIPASE 2"/>
    <property type="match status" value="1"/>
</dbReference>
<evidence type="ECO:0000313" key="2">
    <source>
        <dbReference type="EMBL" id="GAX14642.1"/>
    </source>
</evidence>
<dbReference type="InParanoid" id="A0A1Z5JLB4"/>
<gene>
    <name evidence="2" type="ORF">FisN_6Lh426</name>
</gene>
<name>A0A1Z5JLB4_FISSO</name>
<keyword evidence="1" id="KW-0732">Signal</keyword>
<protein>
    <submittedName>
        <fullName evidence="2">Uncharacterized protein</fullName>
    </submittedName>
</protein>
<evidence type="ECO:0000256" key="1">
    <source>
        <dbReference type="SAM" id="SignalP"/>
    </source>
</evidence>
<feature type="chain" id="PRO_5012509551" evidence="1">
    <location>
        <begin position="22"/>
        <end position="280"/>
    </location>
</feature>
<organism evidence="2 3">
    <name type="scientific">Fistulifera solaris</name>
    <name type="common">Oleaginous diatom</name>
    <dbReference type="NCBI Taxonomy" id="1519565"/>
    <lineage>
        <taxon>Eukaryota</taxon>
        <taxon>Sar</taxon>
        <taxon>Stramenopiles</taxon>
        <taxon>Ochrophyta</taxon>
        <taxon>Bacillariophyta</taxon>
        <taxon>Bacillariophyceae</taxon>
        <taxon>Bacillariophycidae</taxon>
        <taxon>Naviculales</taxon>
        <taxon>Naviculaceae</taxon>
        <taxon>Fistulifera</taxon>
    </lineage>
</organism>
<reference evidence="2 3" key="1">
    <citation type="journal article" date="2015" name="Plant Cell">
        <title>Oil accumulation by the oleaginous diatom Fistulifera solaris as revealed by the genome and transcriptome.</title>
        <authorList>
            <person name="Tanaka T."/>
            <person name="Maeda Y."/>
            <person name="Veluchamy A."/>
            <person name="Tanaka M."/>
            <person name="Abida H."/>
            <person name="Marechal E."/>
            <person name="Bowler C."/>
            <person name="Muto M."/>
            <person name="Sunaga Y."/>
            <person name="Tanaka M."/>
            <person name="Yoshino T."/>
            <person name="Taniguchi T."/>
            <person name="Fukuda Y."/>
            <person name="Nemoto M."/>
            <person name="Matsumoto M."/>
            <person name="Wong P.S."/>
            <person name="Aburatani S."/>
            <person name="Fujibuchi W."/>
        </authorList>
    </citation>
    <scope>NUCLEOTIDE SEQUENCE [LARGE SCALE GENOMIC DNA]</scope>
    <source>
        <strain evidence="2 3">JPCC DA0580</strain>
    </source>
</reference>
<keyword evidence="3" id="KW-1185">Reference proteome</keyword>
<comment type="caution">
    <text evidence="2">The sequence shown here is derived from an EMBL/GenBank/DDBJ whole genome shotgun (WGS) entry which is preliminary data.</text>
</comment>
<dbReference type="GO" id="GO:0016788">
    <property type="term" value="F:hydrolase activity, acting on ester bonds"/>
    <property type="evidence" value="ECO:0007669"/>
    <property type="project" value="InterPro"/>
</dbReference>
<evidence type="ECO:0000313" key="3">
    <source>
        <dbReference type="Proteomes" id="UP000198406"/>
    </source>
</evidence>
<dbReference type="PROSITE" id="PS51257">
    <property type="entry name" value="PROKAR_LIPOPROTEIN"/>
    <property type="match status" value="1"/>
</dbReference>